<evidence type="ECO:0000313" key="5">
    <source>
        <dbReference type="Proteomes" id="UP000077755"/>
    </source>
</evidence>
<dbReference type="EMBL" id="CP093348">
    <property type="protein sequence ID" value="WOH03353.1"/>
    <property type="molecule type" value="Genomic_DNA"/>
</dbReference>
<dbReference type="PANTHER" id="PTHR10353">
    <property type="entry name" value="GLYCOSYL HYDROLASE"/>
    <property type="match status" value="1"/>
</dbReference>
<name>A0A164UU99_DAUCS</name>
<evidence type="ECO:0000313" key="3">
    <source>
        <dbReference type="EMBL" id="KZM89374.1"/>
    </source>
</evidence>
<dbReference type="AlphaFoldDB" id="A0A164UU99"/>
<comment type="similarity">
    <text evidence="1 2">Belongs to the glycosyl hydrolase 1 family.</text>
</comment>
<proteinExistence type="inferred from homology"/>
<dbReference type="Gene3D" id="3.20.20.80">
    <property type="entry name" value="Glycosidases"/>
    <property type="match status" value="1"/>
</dbReference>
<sequence>MRTRTGFNKLSGITPFVNLNHYDVPQALQERYSGLLSREIVKYFVDYAEFCFQMCMETGLKIGLHLMNLEWLLFKDLMKVLSHQEDALSSSNAFMLSASKPHSN</sequence>
<dbReference type="GO" id="GO:0005975">
    <property type="term" value="P:carbohydrate metabolic process"/>
    <property type="evidence" value="ECO:0007669"/>
    <property type="project" value="InterPro"/>
</dbReference>
<reference evidence="3" key="1">
    <citation type="journal article" date="2016" name="Nat. Genet.">
        <title>A high-quality carrot genome assembly provides new insights into carotenoid accumulation and asterid genome evolution.</title>
        <authorList>
            <person name="Iorizzo M."/>
            <person name="Ellison S."/>
            <person name="Senalik D."/>
            <person name="Zeng P."/>
            <person name="Satapoomin P."/>
            <person name="Huang J."/>
            <person name="Bowman M."/>
            <person name="Iovene M."/>
            <person name="Sanseverino W."/>
            <person name="Cavagnaro P."/>
            <person name="Yildiz M."/>
            <person name="Macko-Podgorni A."/>
            <person name="Moranska E."/>
            <person name="Grzebelus E."/>
            <person name="Grzebelus D."/>
            <person name="Ashrafi H."/>
            <person name="Zheng Z."/>
            <person name="Cheng S."/>
            <person name="Spooner D."/>
            <person name="Van Deynze A."/>
            <person name="Simon P."/>
        </authorList>
    </citation>
    <scope>NUCLEOTIDE SEQUENCE [LARGE SCALE GENOMIC DNA]</scope>
    <source>
        <tissue evidence="3">Leaf</tissue>
    </source>
</reference>
<dbReference type="Proteomes" id="UP000077755">
    <property type="component" value="Chromosome 6"/>
</dbReference>
<dbReference type="SUPFAM" id="SSF51445">
    <property type="entry name" value="(Trans)glycosidases"/>
    <property type="match status" value="1"/>
</dbReference>
<protein>
    <submittedName>
        <fullName evidence="3">Uncharacterized protein</fullName>
    </submittedName>
</protein>
<dbReference type="InterPro" id="IPR001360">
    <property type="entry name" value="Glyco_hydro_1"/>
</dbReference>
<evidence type="ECO:0000256" key="2">
    <source>
        <dbReference type="RuleBase" id="RU003690"/>
    </source>
</evidence>
<organism evidence="3">
    <name type="scientific">Daucus carota subsp. sativus</name>
    <name type="common">Carrot</name>
    <dbReference type="NCBI Taxonomy" id="79200"/>
    <lineage>
        <taxon>Eukaryota</taxon>
        <taxon>Viridiplantae</taxon>
        <taxon>Streptophyta</taxon>
        <taxon>Embryophyta</taxon>
        <taxon>Tracheophyta</taxon>
        <taxon>Spermatophyta</taxon>
        <taxon>Magnoliopsida</taxon>
        <taxon>eudicotyledons</taxon>
        <taxon>Gunneridae</taxon>
        <taxon>Pentapetalae</taxon>
        <taxon>asterids</taxon>
        <taxon>campanulids</taxon>
        <taxon>Apiales</taxon>
        <taxon>Apiaceae</taxon>
        <taxon>Apioideae</taxon>
        <taxon>Scandiceae</taxon>
        <taxon>Daucinae</taxon>
        <taxon>Daucus</taxon>
        <taxon>Daucus sect. Daucus</taxon>
    </lineage>
</organism>
<dbReference type="PANTHER" id="PTHR10353:SF28">
    <property type="entry name" value="BETA-GLUCOSIDASE 44"/>
    <property type="match status" value="1"/>
</dbReference>
<evidence type="ECO:0000313" key="4">
    <source>
        <dbReference type="EMBL" id="WOH03353.1"/>
    </source>
</evidence>
<reference evidence="4" key="2">
    <citation type="submission" date="2022-03" db="EMBL/GenBank/DDBJ databases">
        <title>Draft title - Genomic analysis of global carrot germplasm unveils the trajectory of domestication and the origin of high carotenoid orange carrot.</title>
        <authorList>
            <person name="Iorizzo M."/>
            <person name="Ellison S."/>
            <person name="Senalik D."/>
            <person name="Macko-Podgorni A."/>
            <person name="Grzebelus D."/>
            <person name="Bostan H."/>
            <person name="Rolling W."/>
            <person name="Curaba J."/>
            <person name="Simon P."/>
        </authorList>
    </citation>
    <scope>NUCLEOTIDE SEQUENCE</scope>
    <source>
        <tissue evidence="4">Leaf</tissue>
    </source>
</reference>
<dbReference type="GO" id="GO:0008422">
    <property type="term" value="F:beta-glucosidase activity"/>
    <property type="evidence" value="ECO:0007669"/>
    <property type="project" value="TreeGrafter"/>
</dbReference>
<dbReference type="InterPro" id="IPR017853">
    <property type="entry name" value="GH"/>
</dbReference>
<dbReference type="EMBL" id="LNRQ01000006">
    <property type="protein sequence ID" value="KZM89374.1"/>
    <property type="molecule type" value="Genomic_DNA"/>
</dbReference>
<gene>
    <name evidence="3" type="ORF">DCAR_023263</name>
    <name evidence="4" type="ORF">DCAR_0622750</name>
</gene>
<evidence type="ECO:0000256" key="1">
    <source>
        <dbReference type="ARBA" id="ARBA00010838"/>
    </source>
</evidence>
<dbReference type="Pfam" id="PF00232">
    <property type="entry name" value="Glyco_hydro_1"/>
    <property type="match status" value="1"/>
</dbReference>
<dbReference type="Gramene" id="KZM89374">
    <property type="protein sequence ID" value="KZM89374"/>
    <property type="gene ID" value="DCAR_023263"/>
</dbReference>
<accession>A0A164UU99</accession>
<keyword evidence="5" id="KW-1185">Reference proteome</keyword>